<evidence type="ECO:0000313" key="2">
    <source>
        <dbReference type="Proteomes" id="UP000308528"/>
    </source>
</evidence>
<sequence>MNGPWVQAGEDGDLYRYNGKELNEDLGLYDYGARWYDPSIGRWGQIDPLAEEYGPLSPYNYTNNNPIRYIDPNGMYFTERSQKYIDKLTNEMDSRLERYDRRIAKAREKGKDKKVDRLTGQKSSLSASFDEVRSEIATLAASDQGYDIFVDDSHSTSGAVPGTGTDVGGTTFNFSSGMVEVFLPDGNDVGIIAHELKHAHQFEVGEYSIGPKLDGSNGNFLYDKTDEVSAYKRGALFGQTAHSASSLPSVYSGVSTGPVDITSHPNTGIILTAPAEKQQRAFTGLAKATGHAFRVNGRTYYKKR</sequence>
<dbReference type="InterPro" id="IPR050708">
    <property type="entry name" value="T6SS_VgrG/RHS"/>
</dbReference>
<protein>
    <submittedName>
        <fullName evidence="1">RHS repeat-associated core domain-containing protein</fullName>
    </submittedName>
</protein>
<dbReference type="InterPro" id="IPR022385">
    <property type="entry name" value="Rhs_assc_core"/>
</dbReference>
<dbReference type="Gene3D" id="2.180.10.10">
    <property type="entry name" value="RHS repeat-associated core"/>
    <property type="match status" value="1"/>
</dbReference>
<dbReference type="NCBIfam" id="TIGR03696">
    <property type="entry name" value="Rhs_assc_core"/>
    <property type="match status" value="1"/>
</dbReference>
<accession>A0A4V3XKD3</accession>
<keyword evidence="2" id="KW-1185">Reference proteome</keyword>
<gene>
    <name evidence="1" type="ORF">E4021_14490</name>
</gene>
<organism evidence="1 2">
    <name type="scientific">Neolewinella litorea</name>
    <dbReference type="NCBI Taxonomy" id="2562452"/>
    <lineage>
        <taxon>Bacteria</taxon>
        <taxon>Pseudomonadati</taxon>
        <taxon>Bacteroidota</taxon>
        <taxon>Saprospiria</taxon>
        <taxon>Saprospirales</taxon>
        <taxon>Lewinellaceae</taxon>
        <taxon>Neolewinella</taxon>
    </lineage>
</organism>
<reference evidence="1 2" key="1">
    <citation type="submission" date="2019-04" db="EMBL/GenBank/DDBJ databases">
        <title>Lewinella litorea sp. nov., isolated from a marine sand.</title>
        <authorList>
            <person name="Yoon J.-H."/>
        </authorList>
    </citation>
    <scope>NUCLEOTIDE SEQUENCE [LARGE SCALE GENOMIC DNA]</scope>
    <source>
        <strain evidence="1 2">HSMS-39</strain>
    </source>
</reference>
<comment type="caution">
    <text evidence="1">The sequence shown here is derived from an EMBL/GenBank/DDBJ whole genome shotgun (WGS) entry which is preliminary data.</text>
</comment>
<dbReference type="Proteomes" id="UP000308528">
    <property type="component" value="Unassembled WGS sequence"/>
</dbReference>
<evidence type="ECO:0000313" key="1">
    <source>
        <dbReference type="EMBL" id="THH36563.1"/>
    </source>
</evidence>
<dbReference type="AlphaFoldDB" id="A0A4V3XKD3"/>
<dbReference type="EMBL" id="SRSF01000008">
    <property type="protein sequence ID" value="THH36563.1"/>
    <property type="molecule type" value="Genomic_DNA"/>
</dbReference>
<dbReference type="PANTHER" id="PTHR32305:SF15">
    <property type="entry name" value="PROTEIN RHSA-RELATED"/>
    <property type="match status" value="1"/>
</dbReference>
<dbReference type="OrthoDB" id="964483at2"/>
<dbReference type="PANTHER" id="PTHR32305">
    <property type="match status" value="1"/>
</dbReference>
<proteinExistence type="predicted"/>
<name>A0A4V3XKD3_9BACT</name>